<dbReference type="Pfam" id="PF03476">
    <property type="entry name" value="MOSC_N"/>
    <property type="match status" value="1"/>
</dbReference>
<dbReference type="eggNOG" id="KOG2142">
    <property type="taxonomic scope" value="Eukaryota"/>
</dbReference>
<dbReference type="InterPro" id="IPR015421">
    <property type="entry name" value="PyrdxlP-dep_Trfase_major"/>
</dbReference>
<dbReference type="GO" id="GO:0006777">
    <property type="term" value="P:Mo-molybdopterin cofactor biosynthetic process"/>
    <property type="evidence" value="ECO:0007669"/>
    <property type="project" value="UniProtKB-KW"/>
</dbReference>
<dbReference type="AlphaFoldDB" id="A0A1I7SLU4"/>
<dbReference type="InterPro" id="IPR015424">
    <property type="entry name" value="PyrdxlP-dep_Trfase"/>
</dbReference>
<evidence type="ECO:0000313" key="5">
    <source>
        <dbReference type="Proteomes" id="UP000095284"/>
    </source>
</evidence>
<dbReference type="Gene3D" id="3.40.640.10">
    <property type="entry name" value="Type I PLP-dependent aspartate aminotransferase-like (Major domain)"/>
    <property type="match status" value="1"/>
</dbReference>
<dbReference type="Pfam" id="PF03473">
    <property type="entry name" value="MOSC"/>
    <property type="match status" value="1"/>
</dbReference>
<dbReference type="EMBL" id="CAJFDI010000006">
    <property type="protein sequence ID" value="CAD5234206.1"/>
    <property type="molecule type" value="Genomic_DNA"/>
</dbReference>
<evidence type="ECO:0000313" key="7">
    <source>
        <dbReference type="WBParaSite" id="BXY_1402700.1"/>
    </source>
</evidence>
<dbReference type="Proteomes" id="UP000659654">
    <property type="component" value="Unassembled WGS sequence"/>
</dbReference>
<evidence type="ECO:0000259" key="2">
    <source>
        <dbReference type="PROSITE" id="PS51340"/>
    </source>
</evidence>
<dbReference type="Pfam" id="PF00266">
    <property type="entry name" value="Aminotran_5"/>
    <property type="match status" value="1"/>
</dbReference>
<accession>A0A1I7SLU4</accession>
<dbReference type="InterPro" id="IPR015422">
    <property type="entry name" value="PyrdxlP-dep_Trfase_small"/>
</dbReference>
<keyword evidence="1" id="KW-0501">Molybdenum cofactor biosynthesis</keyword>
<protein>
    <submittedName>
        <fullName evidence="3">(pine wood nematode) hypothetical protein</fullName>
    </submittedName>
    <submittedName>
        <fullName evidence="7">MOSC domain-containing protein</fullName>
    </submittedName>
</protein>
<keyword evidence="6" id="KW-1185">Reference proteome</keyword>
<evidence type="ECO:0000313" key="3">
    <source>
        <dbReference type="EMBL" id="CAD5234206.1"/>
    </source>
</evidence>
<dbReference type="PANTHER" id="PTHR14237">
    <property type="entry name" value="MOLYBDOPTERIN COFACTOR SULFURASE MOSC"/>
    <property type="match status" value="1"/>
</dbReference>
<dbReference type="InterPro" id="IPR005303">
    <property type="entry name" value="MOCOS_middle"/>
</dbReference>
<reference evidence="7" key="1">
    <citation type="submission" date="2016-11" db="UniProtKB">
        <authorList>
            <consortium name="WormBaseParasite"/>
        </authorList>
    </citation>
    <scope>IDENTIFICATION</scope>
</reference>
<gene>
    <name evidence="3" type="ORF">BXYJ_LOCUS14297</name>
</gene>
<dbReference type="PANTHER" id="PTHR14237:SF80">
    <property type="entry name" value="MOLYBDENUM COFACTOR SULFURASE"/>
    <property type="match status" value="1"/>
</dbReference>
<reference evidence="4" key="2">
    <citation type="submission" date="2020-08" db="EMBL/GenBank/DDBJ databases">
        <authorList>
            <person name="Kikuchi T."/>
        </authorList>
    </citation>
    <scope>NUCLEOTIDE SEQUENCE</scope>
    <source>
        <strain evidence="3">Ka4C1</strain>
    </source>
</reference>
<dbReference type="Proteomes" id="UP000095284">
    <property type="component" value="Unplaced"/>
</dbReference>
<evidence type="ECO:0000313" key="6">
    <source>
        <dbReference type="Proteomes" id="UP000659654"/>
    </source>
</evidence>
<evidence type="ECO:0000313" key="4">
    <source>
        <dbReference type="EMBL" id="CAG9129844.1"/>
    </source>
</evidence>
<dbReference type="PROSITE" id="PS51340">
    <property type="entry name" value="MOSC"/>
    <property type="match status" value="1"/>
</dbReference>
<dbReference type="SUPFAM" id="SSF141673">
    <property type="entry name" value="MOSC N-terminal domain-like"/>
    <property type="match status" value="1"/>
</dbReference>
<evidence type="ECO:0000256" key="1">
    <source>
        <dbReference type="ARBA" id="ARBA00023150"/>
    </source>
</evidence>
<dbReference type="SUPFAM" id="SSF53383">
    <property type="entry name" value="PLP-dependent transferases"/>
    <property type="match status" value="1"/>
</dbReference>
<dbReference type="GO" id="GO:0003824">
    <property type="term" value="F:catalytic activity"/>
    <property type="evidence" value="ECO:0007669"/>
    <property type="project" value="InterPro"/>
</dbReference>
<dbReference type="InterPro" id="IPR000192">
    <property type="entry name" value="Aminotrans_V_dom"/>
</dbReference>
<dbReference type="InterPro" id="IPR005302">
    <property type="entry name" value="MoCF_Sase_C"/>
</dbReference>
<name>A0A1I7SLU4_BURXY</name>
<dbReference type="GO" id="GO:0030151">
    <property type="term" value="F:molybdenum ion binding"/>
    <property type="evidence" value="ECO:0007669"/>
    <property type="project" value="InterPro"/>
</dbReference>
<dbReference type="GO" id="GO:0030170">
    <property type="term" value="F:pyridoxal phosphate binding"/>
    <property type="evidence" value="ECO:0007669"/>
    <property type="project" value="InterPro"/>
</dbReference>
<dbReference type="EMBL" id="CAJFCV020000006">
    <property type="protein sequence ID" value="CAG9129844.1"/>
    <property type="molecule type" value="Genomic_DNA"/>
</dbReference>
<dbReference type="WBParaSite" id="BXY_1402700.1">
    <property type="protein sequence ID" value="BXY_1402700.1"/>
    <property type="gene ID" value="BXY_1402700"/>
</dbReference>
<dbReference type="Gene3D" id="3.90.1150.10">
    <property type="entry name" value="Aspartate Aminotransferase, domain 1"/>
    <property type="match status" value="1"/>
</dbReference>
<sequence length="732" mass="82258">MPLKKVYLDNAGAGLISDEQRKSLAENVLKDSILANPHSTHESGRKTNIIVENVRNRILSFFGASKSDYSVIFTSNTTHALEMTARLFHYNSKSNQPIVASLQSVNWNHSVLMMFKDSHTSILGMRNYFHYEQLVVTTYEELNDYLNNDPKDVVHSDCNHLFSMTAESNFCGRKYDLDLINRLRKKIPSLHVILDSAAWVATSKLDVTNFDISFMAFSFYKMVGFPTGLGALLLKRGREHLLRQNYFGGGTVNYISLEGFEVDRKEEVSTRFEQGTIDFYAIAALNSGFDDLERLGGMEQIEEGTMKLAENFYHFLSTTTHHNGRPIAVLYGNGWKYFGTDKLRSYQGPIVNFNLLRDDGNVIGYVEVEKMADLYGIDLRTGCMCNQGACSEYLGLDADVRIRLRDSGKECGDEMDTVDGRPAGSLRVSIGRLNTMEDIRWLKMMISTCFVNSSPDLFTTFNADDIPRLGELSKISVYPLKSASAMVVSSWKTSNGGLKWDRKFMVVTSEGVPITQKQHPEMCSVKCQFSANSLLLKDRQGVENDLEIDLDRVGREVNSRVCVKDISALDCGDLASEWLKAIGLPSGCRLLRLDSEDDKQNFSNHADYLLISKASIDYMADVTGLSYHEVEGRFRSNFVVNFGSNSAFLEDKMERIFIGSTEFEVTGKCTRCQMICIDQKTGEKNPNVLMALRNLRGGTSMTFGVYLKQVKQHEAAVRQGQKVFVTGVVQNS</sequence>
<dbReference type="OrthoDB" id="420046at2759"/>
<proteinExistence type="predicted"/>
<dbReference type="Proteomes" id="UP000582659">
    <property type="component" value="Unassembled WGS sequence"/>
</dbReference>
<dbReference type="SUPFAM" id="SSF50800">
    <property type="entry name" value="PK beta-barrel domain-like"/>
    <property type="match status" value="1"/>
</dbReference>
<feature type="domain" description="MOSC" evidence="2">
    <location>
        <begin position="579"/>
        <end position="726"/>
    </location>
</feature>
<dbReference type="SMR" id="A0A1I7SLU4"/>
<dbReference type="InterPro" id="IPR011037">
    <property type="entry name" value="Pyrv_Knase-like_insert_dom_sf"/>
</dbReference>
<organism evidence="5 7">
    <name type="scientific">Bursaphelenchus xylophilus</name>
    <name type="common">Pinewood nematode worm</name>
    <name type="synonym">Aphelenchoides xylophilus</name>
    <dbReference type="NCBI Taxonomy" id="6326"/>
    <lineage>
        <taxon>Eukaryota</taxon>
        <taxon>Metazoa</taxon>
        <taxon>Ecdysozoa</taxon>
        <taxon>Nematoda</taxon>
        <taxon>Chromadorea</taxon>
        <taxon>Rhabditida</taxon>
        <taxon>Tylenchina</taxon>
        <taxon>Tylenchomorpha</taxon>
        <taxon>Aphelenchoidea</taxon>
        <taxon>Aphelenchoididae</taxon>
        <taxon>Bursaphelenchus</taxon>
    </lineage>
</organism>